<dbReference type="SUPFAM" id="SSF56731">
    <property type="entry name" value="DNA primase core"/>
    <property type="match status" value="1"/>
</dbReference>
<gene>
    <name evidence="6" type="ORF">JQX41_19975</name>
    <name evidence="7" type="ORF">JQX48_19995</name>
</gene>
<feature type="compositionally biased region" description="Polar residues" evidence="2">
    <location>
        <begin position="904"/>
        <end position="915"/>
    </location>
</feature>
<dbReference type="AlphaFoldDB" id="A0A9Q2NVI6"/>
<feature type="compositionally biased region" description="Basic and acidic residues" evidence="2">
    <location>
        <begin position="178"/>
        <end position="189"/>
    </location>
</feature>
<dbReference type="RefSeq" id="WP_138487540.1">
    <property type="nucleotide sequence ID" value="NZ_JAFBWU010000017.1"/>
</dbReference>
<evidence type="ECO:0000259" key="4">
    <source>
        <dbReference type="Pfam" id="PF18821"/>
    </source>
</evidence>
<feature type="region of interest" description="Disordered" evidence="2">
    <location>
        <begin position="512"/>
        <end position="543"/>
    </location>
</feature>
<evidence type="ECO:0000256" key="1">
    <source>
        <dbReference type="SAM" id="Coils"/>
    </source>
</evidence>
<feature type="compositionally biased region" description="Basic and acidic residues" evidence="2">
    <location>
        <begin position="1"/>
        <end position="14"/>
    </location>
</feature>
<sequence length="924" mass="100999">MIGEAIKREGEKGSGGRPDAFKPGVTYVCGKAVRVALRNFASTDWQNAAEDMRLTSELNSRVRKPYYHLVLSWHELEQPTDEQMVEAADHMIRSLGLEDHQIVIGTHHDTKRRHIHLVCNTVHPITGKVWSKTHDHLRIEKACREIELAQGWSHDRGRFDFDVSADGTVALKPNPEAWEQKEADRDAGQRPKTSGARKFEKSTGFETFEHGIPAALKTWFAEAVGTARDWQGLHAALGELGLRYYKAGSGARVGILGSTECAKASAFGSKFSIRKMEARLGAYEDPGGAYVNDRKEDHKDMESISGVVWEDDKKATASSAFKLTLLRRIYCDLHLDPAVSDAIRFVDLQDVPPQVTFRDNATVVDHGDHLSTSRSTKETRAAMIAIAKAKGWSSVRPEGSSDFVRLISLEAARAGLSVHGVPEDIQVKCDAILERLERQQRRIDAEARAAEKAAQDAITDRDQAIEENDAERAEAAARVEDMTAKARAVIEAIGSGRDPVRSALRTVARAEQNRITAELPDRRSVSAPQPAPDADRGGGSKKRRIARMIRENDHHELDRMRAIHIDEIAARGGWSYAPKHADGNNDPQGRNRRTYVRGAETIKATRKGAAWVWTNNKTGASGSVIDLWLSDNAGSTLGDARKAFREIIGIDAPTPGPTAAPRRDDSPRDHTEARRRWEEAPYIEDQQTYAQVRSISKATLHRFRDDVRGGAFGGVYFAHRNPETGDIVGFEQRREKDGRKNTARFAKGGLKTVSIFGDPKTAKRVVVFEGGLDALALAELEARKDTIYVSTGGGFGPRTEAALLKLAEGRQVLSGFDNDAAGNALHSTLTGVLPGATRLAPPSRVEGSTKLCKDWLDVLNASKVIVTPSPAVPSARPRATGDGIGKAGRSMQAPQGPAAASKPETPSETAPTTQPVGEPETPEF</sequence>
<evidence type="ECO:0000256" key="2">
    <source>
        <dbReference type="SAM" id="MobiDB-lite"/>
    </source>
</evidence>
<keyword evidence="9" id="KW-1185">Reference proteome</keyword>
<feature type="region of interest" description="Disordered" evidence="2">
    <location>
        <begin position="1"/>
        <end position="20"/>
    </location>
</feature>
<feature type="region of interest" description="Disordered" evidence="2">
    <location>
        <begin position="650"/>
        <end position="675"/>
    </location>
</feature>
<reference evidence="6 9" key="1">
    <citation type="submission" date="2021-01" db="EMBL/GenBank/DDBJ databases">
        <title>Diatom-associated Roseobacters Show Island Model of Population Structure.</title>
        <authorList>
            <person name="Qu L."/>
            <person name="Feng X."/>
            <person name="Chen Y."/>
            <person name="Li L."/>
            <person name="Wang X."/>
            <person name="Hu Z."/>
            <person name="Wang H."/>
            <person name="Luo H."/>
        </authorList>
    </citation>
    <scope>NUCLEOTIDE SEQUENCE</scope>
    <source>
        <strain evidence="7 9">CC28-63</strain>
        <strain evidence="6">CC28-69</strain>
    </source>
</reference>
<dbReference type="InterPro" id="IPR040677">
    <property type="entry name" value="LPD7"/>
</dbReference>
<organism evidence="6 8">
    <name type="scientific">Marivita cryptomonadis</name>
    <dbReference type="NCBI Taxonomy" id="505252"/>
    <lineage>
        <taxon>Bacteria</taxon>
        <taxon>Pseudomonadati</taxon>
        <taxon>Pseudomonadota</taxon>
        <taxon>Alphaproteobacteria</taxon>
        <taxon>Rhodobacterales</taxon>
        <taxon>Roseobacteraceae</taxon>
        <taxon>Marivita</taxon>
    </lineage>
</organism>
<dbReference type="CDD" id="cd01029">
    <property type="entry name" value="TOPRIM_primases"/>
    <property type="match status" value="1"/>
</dbReference>
<evidence type="ECO:0000259" key="5">
    <source>
        <dbReference type="Pfam" id="PF22863"/>
    </source>
</evidence>
<feature type="domain" description="Large polyvalent protein-associated" evidence="4">
    <location>
        <begin position="356"/>
        <end position="424"/>
    </location>
</feature>
<evidence type="ECO:0000313" key="9">
    <source>
        <dbReference type="Proteomes" id="UP000809440"/>
    </source>
</evidence>
<feature type="domain" description="TraI-like middle" evidence="5">
    <location>
        <begin position="196"/>
        <end position="284"/>
    </location>
</feature>
<feature type="compositionally biased region" description="Basic and acidic residues" evidence="2">
    <location>
        <begin position="661"/>
        <end position="675"/>
    </location>
</feature>
<feature type="domain" description="MobA/VirD2-like nuclease" evidence="3">
    <location>
        <begin position="32"/>
        <end position="152"/>
    </location>
</feature>
<dbReference type="Pfam" id="PF22863">
    <property type="entry name" value="TraI_middle"/>
    <property type="match status" value="1"/>
</dbReference>
<dbReference type="Pfam" id="PF13155">
    <property type="entry name" value="Toprim_2"/>
    <property type="match status" value="1"/>
</dbReference>
<dbReference type="EMBL" id="JAFBXF010000017">
    <property type="protein sequence ID" value="MBM2419277.1"/>
    <property type="molecule type" value="Genomic_DNA"/>
</dbReference>
<dbReference type="EMBL" id="JAFBXE010000017">
    <property type="protein sequence ID" value="MBM2414606.1"/>
    <property type="molecule type" value="Genomic_DNA"/>
</dbReference>
<feature type="region of interest" description="Disordered" evidence="2">
    <location>
        <begin position="869"/>
        <end position="924"/>
    </location>
</feature>
<feature type="region of interest" description="Disordered" evidence="2">
    <location>
        <begin position="173"/>
        <end position="198"/>
    </location>
</feature>
<comment type="caution">
    <text evidence="6">The sequence shown here is derived from an EMBL/GenBank/DDBJ whole genome shotgun (WGS) entry which is preliminary data.</text>
</comment>
<dbReference type="InterPro" id="IPR005094">
    <property type="entry name" value="Endonuclease_MobA/VirD2"/>
</dbReference>
<dbReference type="Pfam" id="PF03432">
    <property type="entry name" value="Relaxase"/>
    <property type="match status" value="1"/>
</dbReference>
<evidence type="ECO:0000313" key="8">
    <source>
        <dbReference type="Proteomes" id="UP000755667"/>
    </source>
</evidence>
<evidence type="ECO:0000313" key="6">
    <source>
        <dbReference type="EMBL" id="MBM2414606.1"/>
    </source>
</evidence>
<name>A0A9Q2NVI6_9RHOB</name>
<feature type="compositionally biased region" description="Low complexity" evidence="2">
    <location>
        <begin position="869"/>
        <end position="880"/>
    </location>
</feature>
<dbReference type="Gene3D" id="3.40.1360.10">
    <property type="match status" value="1"/>
</dbReference>
<evidence type="ECO:0000313" key="7">
    <source>
        <dbReference type="EMBL" id="MBM2419277.1"/>
    </source>
</evidence>
<dbReference type="Pfam" id="PF18821">
    <property type="entry name" value="LPD7"/>
    <property type="match status" value="1"/>
</dbReference>
<feature type="coiled-coil region" evidence="1">
    <location>
        <begin position="433"/>
        <end position="485"/>
    </location>
</feature>
<protein>
    <submittedName>
        <fullName evidence="6">Relaxase/mobilization nuclease domain-containing protein</fullName>
    </submittedName>
</protein>
<dbReference type="InterPro" id="IPR054462">
    <property type="entry name" value="TraI_M"/>
</dbReference>
<proteinExistence type="predicted"/>
<accession>A0A9Q2NVI6</accession>
<dbReference type="Proteomes" id="UP000809440">
    <property type="component" value="Unassembled WGS sequence"/>
</dbReference>
<dbReference type="InterPro" id="IPR034154">
    <property type="entry name" value="TOPRIM_DnaG/twinkle"/>
</dbReference>
<dbReference type="Proteomes" id="UP000755667">
    <property type="component" value="Unassembled WGS sequence"/>
</dbReference>
<evidence type="ECO:0000259" key="3">
    <source>
        <dbReference type="Pfam" id="PF03432"/>
    </source>
</evidence>
<keyword evidence="1" id="KW-0175">Coiled coil</keyword>